<evidence type="ECO:0000256" key="7">
    <source>
        <dbReference type="SAM" id="Phobius"/>
    </source>
</evidence>
<dbReference type="PANTHER" id="PTHR23504:SF15">
    <property type="entry name" value="MAJOR FACILITATOR SUPERFAMILY (MFS) PROFILE DOMAIN-CONTAINING PROTEIN"/>
    <property type="match status" value="1"/>
</dbReference>
<dbReference type="PROSITE" id="PS50850">
    <property type="entry name" value="MFS"/>
    <property type="match status" value="1"/>
</dbReference>
<dbReference type="OrthoDB" id="26679at2759"/>
<dbReference type="PANTHER" id="PTHR23504">
    <property type="entry name" value="MAJOR FACILITATOR SUPERFAMILY DOMAIN-CONTAINING PROTEIN 10"/>
    <property type="match status" value="1"/>
</dbReference>
<keyword evidence="5 7" id="KW-0472">Membrane</keyword>
<evidence type="ECO:0000256" key="5">
    <source>
        <dbReference type="ARBA" id="ARBA00023136"/>
    </source>
</evidence>
<gene>
    <name evidence="9" type="ORF">TrLO_g15104</name>
</gene>
<feature type="transmembrane region" description="Helical" evidence="7">
    <location>
        <begin position="21"/>
        <end position="44"/>
    </location>
</feature>
<dbReference type="SUPFAM" id="SSF103473">
    <property type="entry name" value="MFS general substrate transporter"/>
    <property type="match status" value="1"/>
</dbReference>
<feature type="region of interest" description="Disordered" evidence="6">
    <location>
        <begin position="277"/>
        <end position="311"/>
    </location>
</feature>
<evidence type="ECO:0000256" key="2">
    <source>
        <dbReference type="ARBA" id="ARBA00022448"/>
    </source>
</evidence>
<dbReference type="Pfam" id="PF07690">
    <property type="entry name" value="MFS_1"/>
    <property type="match status" value="1"/>
</dbReference>
<feature type="transmembrane region" description="Helical" evidence="7">
    <location>
        <begin position="427"/>
        <end position="452"/>
    </location>
</feature>
<feature type="transmembrane region" description="Helical" evidence="7">
    <location>
        <begin position="150"/>
        <end position="169"/>
    </location>
</feature>
<feature type="domain" description="Major facilitator superfamily (MFS) profile" evidence="8">
    <location>
        <begin position="14"/>
        <end position="528"/>
    </location>
</feature>
<dbReference type="Gene3D" id="1.20.1250.20">
    <property type="entry name" value="MFS general substrate transporter like domains"/>
    <property type="match status" value="1"/>
</dbReference>
<dbReference type="AlphaFoldDB" id="A0A9W7F6Z6"/>
<dbReference type="InterPro" id="IPR011701">
    <property type="entry name" value="MFS"/>
</dbReference>
<comment type="caution">
    <text evidence="9">The sequence shown here is derived from an EMBL/GenBank/DDBJ whole genome shotgun (WGS) entry which is preliminary data.</text>
</comment>
<keyword evidence="3 7" id="KW-0812">Transmembrane</keyword>
<dbReference type="InterPro" id="IPR036259">
    <property type="entry name" value="MFS_trans_sf"/>
</dbReference>
<feature type="transmembrane region" description="Helical" evidence="7">
    <location>
        <begin position="323"/>
        <end position="341"/>
    </location>
</feature>
<protein>
    <recommendedName>
        <fullName evidence="8">Major facilitator superfamily (MFS) profile domain-containing protein</fullName>
    </recommendedName>
</protein>
<evidence type="ECO:0000256" key="6">
    <source>
        <dbReference type="SAM" id="MobiDB-lite"/>
    </source>
</evidence>
<evidence type="ECO:0000313" key="9">
    <source>
        <dbReference type="EMBL" id="GMI04826.1"/>
    </source>
</evidence>
<evidence type="ECO:0000259" key="8">
    <source>
        <dbReference type="PROSITE" id="PS50850"/>
    </source>
</evidence>
<keyword evidence="2" id="KW-0813">Transport</keyword>
<feature type="transmembrane region" description="Helical" evidence="7">
    <location>
        <begin position="464"/>
        <end position="488"/>
    </location>
</feature>
<keyword evidence="10" id="KW-1185">Reference proteome</keyword>
<dbReference type="InterPro" id="IPR020846">
    <property type="entry name" value="MFS_dom"/>
</dbReference>
<feature type="transmembrane region" description="Helical" evidence="7">
    <location>
        <begin position="500"/>
        <end position="520"/>
    </location>
</feature>
<evidence type="ECO:0000256" key="4">
    <source>
        <dbReference type="ARBA" id="ARBA00022989"/>
    </source>
</evidence>
<reference evidence="10" key="1">
    <citation type="journal article" date="2023" name="Commun. Biol.">
        <title>Genome analysis of Parmales, the sister group of diatoms, reveals the evolutionary specialization of diatoms from phago-mixotrophs to photoautotrophs.</title>
        <authorList>
            <person name="Ban H."/>
            <person name="Sato S."/>
            <person name="Yoshikawa S."/>
            <person name="Yamada K."/>
            <person name="Nakamura Y."/>
            <person name="Ichinomiya M."/>
            <person name="Sato N."/>
            <person name="Blanc-Mathieu R."/>
            <person name="Endo H."/>
            <person name="Kuwata A."/>
            <person name="Ogata H."/>
        </authorList>
    </citation>
    <scope>NUCLEOTIDE SEQUENCE [LARGE SCALE GENOMIC DNA]</scope>
    <source>
        <strain evidence="10">NIES 3700</strain>
    </source>
</reference>
<dbReference type="GO" id="GO:0022857">
    <property type="term" value="F:transmembrane transporter activity"/>
    <property type="evidence" value="ECO:0007669"/>
    <property type="project" value="InterPro"/>
</dbReference>
<feature type="transmembrane region" description="Helical" evidence="7">
    <location>
        <begin position="88"/>
        <end position="105"/>
    </location>
</feature>
<organism evidence="9 10">
    <name type="scientific">Triparma laevis f. longispina</name>
    <dbReference type="NCBI Taxonomy" id="1714387"/>
    <lineage>
        <taxon>Eukaryota</taxon>
        <taxon>Sar</taxon>
        <taxon>Stramenopiles</taxon>
        <taxon>Ochrophyta</taxon>
        <taxon>Bolidophyceae</taxon>
        <taxon>Parmales</taxon>
        <taxon>Triparmaceae</taxon>
        <taxon>Triparma</taxon>
    </lineage>
</organism>
<feature type="compositionally biased region" description="Low complexity" evidence="6">
    <location>
        <begin position="292"/>
        <end position="301"/>
    </location>
</feature>
<sequence>MSSLSSSPSSPPPSSVVHAMIALLLTQSYLLISPFVYSGAISLWFYPHLTKSEAGFYAGFVSSSFMFGRTFSSYYWGKQTDKYGRKTILMLTLSISILLNVALGLCTTFPSFIFSRFLLGFFNCVPGVLKTIISESARGDKEWEQNTMGLVFGMWGAGFLIAPLISGWLSDPVSQFPDSQFVQHSFLTPMFKKYPFLLPNLFGGIVTFVCVIWLYVSLEETLPEEQREDYPIPAFLLNRFSFLRMHNNRYKRVRSDVEIELVETVETAETGIELAQSSGVELEKVEEGSSTNPNHNKNPKAANPPPPPPTTIKSLLSKRSTRGLLIVYWLFSFVIIATDEIVPLFGLNSNAGGLHLQVKSIGTFISAAGIIYVLIQYRAYKYFVNTLGRENCMVLGTLIYGPLSFLIPFVLFIPNSRPPGEMGWSRFIFLGLTIGLSRTFASMHFSSVSLLLNDSVEKEVRGTMNGLSTLGGSVMKFLGPIFAGVLFAGCVNSDAWGAKVGAFAAFFVTGLLAIGVGLMARSLVKEQNAVSDDNR</sequence>
<feature type="transmembrane region" description="Helical" evidence="7">
    <location>
        <begin position="361"/>
        <end position="380"/>
    </location>
</feature>
<evidence type="ECO:0000313" key="10">
    <source>
        <dbReference type="Proteomes" id="UP001165122"/>
    </source>
</evidence>
<name>A0A9W7F6Z6_9STRA</name>
<comment type="subcellular location">
    <subcellularLocation>
        <location evidence="1">Membrane</location>
        <topology evidence="1">Multi-pass membrane protein</topology>
    </subcellularLocation>
</comment>
<dbReference type="GO" id="GO:0016020">
    <property type="term" value="C:membrane"/>
    <property type="evidence" value="ECO:0007669"/>
    <property type="project" value="UniProtKB-SubCell"/>
</dbReference>
<feature type="transmembrane region" description="Helical" evidence="7">
    <location>
        <begin position="392"/>
        <end position="415"/>
    </location>
</feature>
<evidence type="ECO:0000256" key="3">
    <source>
        <dbReference type="ARBA" id="ARBA00022692"/>
    </source>
</evidence>
<dbReference type="Proteomes" id="UP001165122">
    <property type="component" value="Unassembled WGS sequence"/>
</dbReference>
<dbReference type="EMBL" id="BRXW01000079">
    <property type="protein sequence ID" value="GMI04826.1"/>
    <property type="molecule type" value="Genomic_DNA"/>
</dbReference>
<accession>A0A9W7F6Z6</accession>
<evidence type="ECO:0000256" key="1">
    <source>
        <dbReference type="ARBA" id="ARBA00004141"/>
    </source>
</evidence>
<feature type="transmembrane region" description="Helical" evidence="7">
    <location>
        <begin position="196"/>
        <end position="218"/>
    </location>
</feature>
<keyword evidence="4 7" id="KW-1133">Transmembrane helix</keyword>
<proteinExistence type="predicted"/>
<feature type="transmembrane region" description="Helical" evidence="7">
    <location>
        <begin position="56"/>
        <end position="76"/>
    </location>
</feature>